<feature type="transmembrane region" description="Helical" evidence="3">
    <location>
        <begin position="45"/>
        <end position="63"/>
    </location>
</feature>
<reference evidence="4 5" key="1">
    <citation type="submission" date="2018-05" db="EMBL/GenBank/DDBJ databases">
        <authorList>
            <person name="Lanie J.A."/>
            <person name="Ng W.-L."/>
            <person name="Kazmierczak K.M."/>
            <person name="Andrzejewski T.M."/>
            <person name="Davidsen T.M."/>
            <person name="Wayne K.J."/>
            <person name="Tettelin H."/>
            <person name="Glass J.I."/>
            <person name="Rusch D."/>
            <person name="Podicherti R."/>
            <person name="Tsui H.-C.T."/>
            <person name="Winkler M.E."/>
        </authorList>
    </citation>
    <scope>NUCLEOTIDE SEQUENCE [LARGE SCALE GENOMIC DNA]</scope>
    <source>
        <strain evidence="4 5">BUT-10</strain>
    </source>
</reference>
<dbReference type="Pfam" id="PF09527">
    <property type="entry name" value="ATPase_gene1"/>
    <property type="match status" value="1"/>
</dbReference>
<keyword evidence="1 3" id="KW-0472">Membrane</keyword>
<gene>
    <name evidence="4" type="ORF">DJ019_20000</name>
</gene>
<dbReference type="InterPro" id="IPR016989">
    <property type="entry name" value="Atp1_alphaprobac"/>
</dbReference>
<keyword evidence="1" id="KW-0406">Ion transport</keyword>
<dbReference type="GO" id="GO:0045259">
    <property type="term" value="C:proton-transporting ATP synthase complex"/>
    <property type="evidence" value="ECO:0007669"/>
    <property type="project" value="UniProtKB-UniRule"/>
</dbReference>
<protein>
    <recommendedName>
        <fullName evidence="1">ATP synthase protein I</fullName>
    </recommendedName>
</protein>
<comment type="caution">
    <text evidence="4">The sequence shown here is derived from an EMBL/GenBank/DDBJ whole genome shotgun (WGS) entry which is preliminary data.</text>
</comment>
<evidence type="ECO:0000313" key="4">
    <source>
        <dbReference type="EMBL" id="RAK62163.1"/>
    </source>
</evidence>
<dbReference type="Proteomes" id="UP000249524">
    <property type="component" value="Unassembled WGS sequence"/>
</dbReference>
<name>A0A328B4R9_9CAUL</name>
<keyword evidence="5" id="KW-1185">Reference proteome</keyword>
<feature type="transmembrane region" description="Helical" evidence="3">
    <location>
        <begin position="69"/>
        <end position="89"/>
    </location>
</feature>
<dbReference type="InterPro" id="IPR032820">
    <property type="entry name" value="ATPase_put"/>
</dbReference>
<dbReference type="AlphaFoldDB" id="A0A328B4R9"/>
<dbReference type="RefSeq" id="WP_111278535.1">
    <property type="nucleotide sequence ID" value="NZ_QFYS01000013.1"/>
</dbReference>
<feature type="region of interest" description="Disordered" evidence="2">
    <location>
        <begin position="101"/>
        <end position="121"/>
    </location>
</feature>
<proteinExistence type="inferred from homology"/>
<evidence type="ECO:0000313" key="5">
    <source>
        <dbReference type="Proteomes" id="UP000249524"/>
    </source>
</evidence>
<dbReference type="OrthoDB" id="15401at2"/>
<evidence type="ECO:0000256" key="3">
    <source>
        <dbReference type="SAM" id="Phobius"/>
    </source>
</evidence>
<evidence type="ECO:0000256" key="1">
    <source>
        <dbReference type="PIRNR" id="PIRNR032126"/>
    </source>
</evidence>
<accession>A0A328B4R9</accession>
<keyword evidence="3" id="KW-0812">Transmembrane</keyword>
<organism evidence="4 5">
    <name type="scientific">Phenylobacterium kunshanense</name>
    <dbReference type="NCBI Taxonomy" id="1445034"/>
    <lineage>
        <taxon>Bacteria</taxon>
        <taxon>Pseudomonadati</taxon>
        <taxon>Pseudomonadota</taxon>
        <taxon>Alphaproteobacteria</taxon>
        <taxon>Caulobacterales</taxon>
        <taxon>Caulobacteraceae</taxon>
        <taxon>Phenylobacterium</taxon>
    </lineage>
</organism>
<dbReference type="PIRSF" id="PIRSF032126">
    <property type="entry name" value="F0F1_ATP_synthase_subunit_I"/>
    <property type="match status" value="1"/>
</dbReference>
<keyword evidence="3" id="KW-1133">Transmembrane helix</keyword>
<comment type="function">
    <text evidence="1">A possible function for this protein is to guide the assembly of the membrane sector of the ATPase enzyme complex.</text>
</comment>
<dbReference type="GO" id="GO:1902600">
    <property type="term" value="P:proton transmembrane transport"/>
    <property type="evidence" value="ECO:0007669"/>
    <property type="project" value="UniProtKB-KW"/>
</dbReference>
<dbReference type="EMBL" id="QFYS01000013">
    <property type="protein sequence ID" value="RAK62163.1"/>
    <property type="molecule type" value="Genomic_DNA"/>
</dbReference>
<evidence type="ECO:0000256" key="2">
    <source>
        <dbReference type="SAM" id="MobiDB-lite"/>
    </source>
</evidence>
<keyword evidence="1" id="KW-0813">Transport</keyword>
<keyword evidence="1" id="KW-0375">Hydrogen ion transport</keyword>
<comment type="similarity">
    <text evidence="1">Belongs to the bacterial AtpI family.</text>
</comment>
<sequence length="121" mass="13034">MAPADNAREEALKRLDERAEALGARTQRPVTSHAGEQAISKAYRIIAELLGGVLVGLAAGFIVDRVFNTTPWGLIGGVLIGFALSIWMARRTANRLMAMARQEQGSEPLPSVPFDGDDEES</sequence>